<proteinExistence type="predicted"/>
<accession>A0ABR3UE45</accession>
<feature type="region of interest" description="Disordered" evidence="1">
    <location>
        <begin position="257"/>
        <end position="323"/>
    </location>
</feature>
<feature type="region of interest" description="Disordered" evidence="1">
    <location>
        <begin position="373"/>
        <end position="392"/>
    </location>
</feature>
<feature type="compositionally biased region" description="Basic and acidic residues" evidence="1">
    <location>
        <begin position="291"/>
        <end position="318"/>
    </location>
</feature>
<keyword evidence="3" id="KW-1185">Reference proteome</keyword>
<evidence type="ECO:0000313" key="2">
    <source>
        <dbReference type="EMBL" id="KAL1794462.1"/>
    </source>
</evidence>
<name>A0ABR3UE45_9PLEO</name>
<dbReference type="GeneID" id="96088205"/>
<comment type="caution">
    <text evidence="2">The sequence shown here is derived from an EMBL/GenBank/DDBJ whole genome shotgun (WGS) entry which is preliminary data.</text>
</comment>
<dbReference type="EMBL" id="JBHGVX010000007">
    <property type="protein sequence ID" value="KAL1794462.1"/>
    <property type="molecule type" value="Genomic_DNA"/>
</dbReference>
<organism evidence="2 3">
    <name type="scientific">Alternaria dauci</name>
    <dbReference type="NCBI Taxonomy" id="48095"/>
    <lineage>
        <taxon>Eukaryota</taxon>
        <taxon>Fungi</taxon>
        <taxon>Dikarya</taxon>
        <taxon>Ascomycota</taxon>
        <taxon>Pezizomycotina</taxon>
        <taxon>Dothideomycetes</taxon>
        <taxon>Pleosporomycetidae</taxon>
        <taxon>Pleosporales</taxon>
        <taxon>Pleosporineae</taxon>
        <taxon>Pleosporaceae</taxon>
        <taxon>Alternaria</taxon>
        <taxon>Alternaria sect. Porri</taxon>
    </lineage>
</organism>
<dbReference type="Proteomes" id="UP001578633">
    <property type="component" value="Chromosome 7"/>
</dbReference>
<evidence type="ECO:0000313" key="3">
    <source>
        <dbReference type="Proteomes" id="UP001578633"/>
    </source>
</evidence>
<evidence type="ECO:0000256" key="1">
    <source>
        <dbReference type="SAM" id="MobiDB-lite"/>
    </source>
</evidence>
<gene>
    <name evidence="2" type="ORF">ACET3X_007883</name>
</gene>
<reference evidence="2 3" key="1">
    <citation type="submission" date="2024-09" db="EMBL/GenBank/DDBJ databases">
        <title>T2T genomes of carrot and Alternaria dauci and their utility for understanding host-pathogen interaction during carrot leaf blight disease.</title>
        <authorList>
            <person name="Liu W."/>
            <person name="Xu S."/>
            <person name="Ou C."/>
            <person name="Liu X."/>
            <person name="Zhuang F."/>
            <person name="Deng X.W."/>
        </authorList>
    </citation>
    <scope>NUCLEOTIDE SEQUENCE [LARGE SCALE GENOMIC DNA]</scope>
    <source>
        <strain evidence="2 3">A2016</strain>
    </source>
</reference>
<sequence length="392" mass="44213">MSSINLDDGTWTIGGLKAKVASHALFKQHGMEMPAKIAEQDLKSAARLFDRHDSSTTIADGKDPRPLEYHNRFYAINPDLRPMAAAAGLKNTHGKEFSNGGLARWLQRWDVDHAPRMAMFLPRLKKDVKAAVPKPVAQAQNTTESESATSKKRKARSTVPSAPPKRQNRSTTTTEDDVEMSDHDDPIDDTSHSQPTIKGRASTRTLRLKYTRARGSQAGQAMATQSHLNASPDSVRRLPRNVAKNQDDNMGKIAQEGNEELETDIEQSQRPGGGRRGLEMRATRHGQALKKTAEQLAEERRKKEEERRKKEEEEELRKHNSRRLGRYSDPLLADAYRVKHKTVLARMDKHIRPDVKPAPADYLGTRRLYEREVDRAKEEGRDLDLWMGGPSP</sequence>
<feature type="compositionally biased region" description="Polar residues" evidence="1">
    <location>
        <begin position="217"/>
        <end position="232"/>
    </location>
</feature>
<feature type="compositionally biased region" description="Basic and acidic residues" evidence="1">
    <location>
        <begin position="373"/>
        <end position="384"/>
    </location>
</feature>
<dbReference type="RefSeq" id="XP_069305046.1">
    <property type="nucleotide sequence ID" value="XM_069454078.1"/>
</dbReference>
<feature type="region of interest" description="Disordered" evidence="1">
    <location>
        <begin position="133"/>
        <end position="237"/>
    </location>
</feature>
<protein>
    <submittedName>
        <fullName evidence="2">Uncharacterized protein</fullName>
    </submittedName>
</protein>